<evidence type="ECO:0000256" key="5">
    <source>
        <dbReference type="ARBA" id="ARBA00022723"/>
    </source>
</evidence>
<dbReference type="SUPFAM" id="SSF55811">
    <property type="entry name" value="Nudix"/>
    <property type="match status" value="1"/>
</dbReference>
<dbReference type="InterPro" id="IPR020476">
    <property type="entry name" value="Nudix_hydrolase"/>
</dbReference>
<evidence type="ECO:0000256" key="7">
    <source>
        <dbReference type="ARBA" id="ARBA00022801"/>
    </source>
</evidence>
<evidence type="ECO:0000256" key="9">
    <source>
        <dbReference type="ARBA" id="ARBA00023204"/>
    </source>
</evidence>
<comment type="caution">
    <text evidence="14">The sequence shown here is derived from an EMBL/GenBank/DDBJ whole genome shotgun (WGS) entry which is preliminary data.</text>
</comment>
<evidence type="ECO:0000313" key="14">
    <source>
        <dbReference type="EMBL" id="EGF23854.1"/>
    </source>
</evidence>
<evidence type="ECO:0000256" key="11">
    <source>
        <dbReference type="ARBA" id="ARBA00038905"/>
    </source>
</evidence>
<dbReference type="InterPro" id="IPR015797">
    <property type="entry name" value="NUDIX_hydrolase-like_dom_sf"/>
</dbReference>
<feature type="domain" description="Nudix hydrolase" evidence="13">
    <location>
        <begin position="1"/>
        <end position="128"/>
    </location>
</feature>
<evidence type="ECO:0000256" key="12">
    <source>
        <dbReference type="RuleBase" id="RU003476"/>
    </source>
</evidence>
<dbReference type="RefSeq" id="WP_006302983.1">
    <property type="nucleotide sequence ID" value="NZ_ACGK02000001.1"/>
</dbReference>
<evidence type="ECO:0000313" key="15">
    <source>
        <dbReference type="Proteomes" id="UP000005947"/>
    </source>
</evidence>
<dbReference type="GO" id="GO:0006260">
    <property type="term" value="P:DNA replication"/>
    <property type="evidence" value="ECO:0007669"/>
    <property type="project" value="UniProtKB-KW"/>
</dbReference>
<dbReference type="GO" id="GO:0008413">
    <property type="term" value="F:8-oxo-7,8-dihydroguanosine triphosphate pyrophosphatase activity"/>
    <property type="evidence" value="ECO:0007669"/>
    <property type="project" value="TreeGrafter"/>
</dbReference>
<comment type="cofactor">
    <cofactor evidence="1">
        <name>Mg(2+)</name>
        <dbReference type="ChEBI" id="CHEBI:18420"/>
    </cofactor>
</comment>
<keyword evidence="15" id="KW-1185">Reference proteome</keyword>
<dbReference type="PANTHER" id="PTHR47707:SF1">
    <property type="entry name" value="NUDIX HYDROLASE FAMILY PROTEIN"/>
    <property type="match status" value="1"/>
</dbReference>
<dbReference type="InterPro" id="IPR000086">
    <property type="entry name" value="NUDIX_hydrolase_dom"/>
</dbReference>
<accession>F1T5C3</accession>
<reference evidence="14 15" key="1">
    <citation type="submission" date="2011-02" db="EMBL/GenBank/DDBJ databases">
        <authorList>
            <person name="Muzny D."/>
            <person name="Qin X."/>
            <person name="Buhay C."/>
            <person name="Dugan-Rocha S."/>
            <person name="Ding Y."/>
            <person name="Chen G."/>
            <person name="Hawes A."/>
            <person name="Holder M."/>
            <person name="Jhangiani S."/>
            <person name="Johnson A."/>
            <person name="Khan Z."/>
            <person name="Li Z."/>
            <person name="Liu W."/>
            <person name="Liu X."/>
            <person name="Perez L."/>
            <person name="Shen H."/>
            <person name="Wang Q."/>
            <person name="Watt J."/>
            <person name="Xi L."/>
            <person name="Xin Y."/>
            <person name="Zhou J."/>
            <person name="Deng J."/>
            <person name="Jiang H."/>
            <person name="Liu Y."/>
            <person name="Qu J."/>
            <person name="Song X.-Z."/>
            <person name="Zhang L."/>
            <person name="Villasana D."/>
            <person name="Johnson A."/>
            <person name="Liu J."/>
            <person name="Liyanage D."/>
            <person name="Lorensuhewa L."/>
            <person name="Robinson T."/>
            <person name="Song A."/>
            <person name="Song B.-B."/>
            <person name="Dinh H."/>
            <person name="Thornton R."/>
            <person name="Coyle M."/>
            <person name="Francisco L."/>
            <person name="Jackson L."/>
            <person name="Javaid M."/>
            <person name="Korchina V."/>
            <person name="Kovar C."/>
            <person name="Mata R."/>
            <person name="Mathew T."/>
            <person name="Ngo R."/>
            <person name="Nguyen L."/>
            <person name="Nguyen N."/>
            <person name="Okwuonu G."/>
            <person name="Ongeri F."/>
            <person name="Pham C."/>
            <person name="Simmons D."/>
            <person name="Wilczek-Boney K."/>
            <person name="Hale W."/>
            <person name="Jakkamsetti A."/>
            <person name="Pham P."/>
            <person name="Ruth R."/>
            <person name="San Lucas F."/>
            <person name="Warren J."/>
            <person name="Zhang J."/>
            <person name="Zhao Z."/>
            <person name="Zhou C."/>
            <person name="Zhu D."/>
            <person name="Lee S."/>
            <person name="Bess C."/>
            <person name="Blankenburg K."/>
            <person name="Forbes L."/>
            <person name="Fu Q."/>
            <person name="Gubbala S."/>
            <person name="Hirani K."/>
            <person name="Jayaseelan J.C."/>
            <person name="Lara F."/>
            <person name="Munidasa M."/>
            <person name="Palculict T."/>
            <person name="Patil S."/>
            <person name="Pu L.-L."/>
            <person name="Saada N."/>
            <person name="Tang L."/>
            <person name="Weissenberger G."/>
            <person name="Zhu Y."/>
            <person name="Hemphill L."/>
            <person name="Shang Y."/>
            <person name="Youmans B."/>
            <person name="Ayvaz T."/>
            <person name="Ross M."/>
            <person name="Santibanez J."/>
            <person name="Aqrawi P."/>
            <person name="Gross S."/>
            <person name="Joshi V."/>
            <person name="Fowler G."/>
            <person name="Nazareth L."/>
            <person name="Reid J."/>
            <person name="Worley K."/>
            <person name="Petrosino J."/>
            <person name="Highlander S."/>
            <person name="Gibbs R."/>
        </authorList>
    </citation>
    <scope>NUCLEOTIDE SEQUENCE [LARGE SCALE GENOMIC DNA]</scope>
    <source>
        <strain evidence="14 15">DSM 15829</strain>
    </source>
</reference>
<keyword evidence="5" id="KW-0479">Metal-binding</keyword>
<dbReference type="Pfam" id="PF00293">
    <property type="entry name" value="NUDIX"/>
    <property type="match status" value="1"/>
</dbReference>
<evidence type="ECO:0000256" key="8">
    <source>
        <dbReference type="ARBA" id="ARBA00022842"/>
    </source>
</evidence>
<keyword evidence="6" id="KW-0227">DNA damage</keyword>
<dbReference type="GO" id="GO:0035539">
    <property type="term" value="F:8-oxo-7,8-dihydrodeoxyguanosine triphosphate pyrophosphatase activity"/>
    <property type="evidence" value="ECO:0007669"/>
    <property type="project" value="UniProtKB-EC"/>
</dbReference>
<sequence length="139" mass="15703">MKTIHVAAAVIEHDEKVLAAKRLQPVEDHYWEFPGGKIEEGETPEAALRREIKEELDIELGSIWPLDCIEYDVDDIHIVLHAFGCHFPCGATITLVAHSEYTWLEYGDLLTLDWLVPDKQLATSVGLAWGELFYTSHGC</sequence>
<dbReference type="PROSITE" id="PS51462">
    <property type="entry name" value="NUDIX"/>
    <property type="match status" value="1"/>
</dbReference>
<evidence type="ECO:0000259" key="13">
    <source>
        <dbReference type="PROSITE" id="PS51462"/>
    </source>
</evidence>
<dbReference type="PANTHER" id="PTHR47707">
    <property type="entry name" value="8-OXO-DGTP DIPHOSPHATASE"/>
    <property type="match status" value="1"/>
</dbReference>
<dbReference type="AlphaFoldDB" id="F1T5C3"/>
<evidence type="ECO:0000256" key="2">
    <source>
        <dbReference type="ARBA" id="ARBA00005582"/>
    </source>
</evidence>
<keyword evidence="8" id="KW-0460">Magnesium</keyword>
<dbReference type="GO" id="GO:0044716">
    <property type="term" value="F:8-oxo-GDP phosphatase activity"/>
    <property type="evidence" value="ECO:0007669"/>
    <property type="project" value="TreeGrafter"/>
</dbReference>
<dbReference type="CDD" id="cd03425">
    <property type="entry name" value="NUDIX_MutT_NudA_like"/>
    <property type="match status" value="1"/>
</dbReference>
<dbReference type="GO" id="GO:0006281">
    <property type="term" value="P:DNA repair"/>
    <property type="evidence" value="ECO:0007669"/>
    <property type="project" value="UniProtKB-KW"/>
</dbReference>
<evidence type="ECO:0000256" key="10">
    <source>
        <dbReference type="ARBA" id="ARBA00035861"/>
    </source>
</evidence>
<gene>
    <name evidence="14" type="ORF">HMPREF0091_10801</name>
</gene>
<dbReference type="eggNOG" id="COG1051">
    <property type="taxonomic scope" value="Bacteria"/>
</dbReference>
<dbReference type="PROSITE" id="PS00893">
    <property type="entry name" value="NUDIX_BOX"/>
    <property type="match status" value="1"/>
</dbReference>
<keyword evidence="9" id="KW-0234">DNA repair</keyword>
<dbReference type="Gene3D" id="3.90.79.10">
    <property type="entry name" value="Nucleoside Triphosphate Pyrophosphohydrolase"/>
    <property type="match status" value="1"/>
</dbReference>
<evidence type="ECO:0000256" key="4">
    <source>
        <dbReference type="ARBA" id="ARBA00022705"/>
    </source>
</evidence>
<evidence type="ECO:0000256" key="6">
    <source>
        <dbReference type="ARBA" id="ARBA00022763"/>
    </source>
</evidence>
<dbReference type="EC" id="3.6.1.55" evidence="11"/>
<keyword evidence="4" id="KW-0235">DNA replication</keyword>
<dbReference type="PRINTS" id="PR00502">
    <property type="entry name" value="NUDIXFAMILY"/>
</dbReference>
<dbReference type="EMBL" id="ACGK02000001">
    <property type="protein sequence ID" value="EGF23854.1"/>
    <property type="molecule type" value="Genomic_DNA"/>
</dbReference>
<dbReference type="GO" id="GO:0044715">
    <property type="term" value="F:8-oxo-dGDP phosphatase activity"/>
    <property type="evidence" value="ECO:0007669"/>
    <property type="project" value="TreeGrafter"/>
</dbReference>
<proteinExistence type="inferred from homology"/>
<dbReference type="OrthoDB" id="9804442at2"/>
<comment type="similarity">
    <text evidence="2 12">Belongs to the Nudix hydrolase family.</text>
</comment>
<dbReference type="InterPro" id="IPR047127">
    <property type="entry name" value="MutT-like"/>
</dbReference>
<dbReference type="GeneID" id="93210403"/>
<dbReference type="InterPro" id="IPR020084">
    <property type="entry name" value="NUDIX_hydrolase_CS"/>
</dbReference>
<comment type="catalytic activity">
    <reaction evidence="10">
        <text>8-oxo-dGTP + H2O = 8-oxo-dGMP + diphosphate + H(+)</text>
        <dbReference type="Rhea" id="RHEA:31575"/>
        <dbReference type="ChEBI" id="CHEBI:15377"/>
        <dbReference type="ChEBI" id="CHEBI:15378"/>
        <dbReference type="ChEBI" id="CHEBI:33019"/>
        <dbReference type="ChEBI" id="CHEBI:63224"/>
        <dbReference type="ChEBI" id="CHEBI:77896"/>
        <dbReference type="EC" id="3.6.1.55"/>
    </reaction>
</comment>
<protein>
    <recommendedName>
        <fullName evidence="11">8-oxo-dGTP diphosphatase</fullName>
        <ecNumber evidence="11">3.6.1.55</ecNumber>
    </recommendedName>
</protein>
<name>F1T5C3_9ACTN</name>
<organism evidence="14 15">
    <name type="scientific">Fannyhessea vaginae DSM 15829</name>
    <dbReference type="NCBI Taxonomy" id="525256"/>
    <lineage>
        <taxon>Bacteria</taxon>
        <taxon>Bacillati</taxon>
        <taxon>Actinomycetota</taxon>
        <taxon>Coriobacteriia</taxon>
        <taxon>Coriobacteriales</taxon>
        <taxon>Atopobiaceae</taxon>
        <taxon>Fannyhessea</taxon>
    </lineage>
</organism>
<evidence type="ECO:0000256" key="3">
    <source>
        <dbReference type="ARBA" id="ARBA00022457"/>
    </source>
</evidence>
<evidence type="ECO:0000256" key="1">
    <source>
        <dbReference type="ARBA" id="ARBA00001946"/>
    </source>
</evidence>
<keyword evidence="7 12" id="KW-0378">Hydrolase</keyword>
<dbReference type="GO" id="GO:0046872">
    <property type="term" value="F:metal ion binding"/>
    <property type="evidence" value="ECO:0007669"/>
    <property type="project" value="UniProtKB-KW"/>
</dbReference>
<keyword evidence="3" id="KW-0515">Mutator protein</keyword>
<dbReference type="Proteomes" id="UP000005947">
    <property type="component" value="Unassembled WGS sequence"/>
</dbReference>